<feature type="domain" description="Peptidase family U32 C-terminal" evidence="4">
    <location>
        <begin position="322"/>
        <end position="402"/>
    </location>
</feature>
<dbReference type="PANTHER" id="PTHR30217">
    <property type="entry name" value="PEPTIDASE U32 FAMILY"/>
    <property type="match status" value="1"/>
</dbReference>
<dbReference type="Pfam" id="PF16325">
    <property type="entry name" value="Peptidase_U32_C"/>
    <property type="match status" value="1"/>
</dbReference>
<keyword evidence="1" id="KW-0645">Protease</keyword>
<dbReference type="GO" id="GO:0008233">
    <property type="term" value="F:peptidase activity"/>
    <property type="evidence" value="ECO:0007669"/>
    <property type="project" value="UniProtKB-KW"/>
</dbReference>
<dbReference type="EMBL" id="DWWA01000023">
    <property type="protein sequence ID" value="HJC72089.1"/>
    <property type="molecule type" value="Genomic_DNA"/>
</dbReference>
<evidence type="ECO:0000256" key="3">
    <source>
        <dbReference type="ARBA" id="ARBA00038374"/>
    </source>
</evidence>
<keyword evidence="2" id="KW-0378">Hydrolase</keyword>
<evidence type="ECO:0000313" key="6">
    <source>
        <dbReference type="Proteomes" id="UP000823918"/>
    </source>
</evidence>
<proteinExistence type="inferred from homology"/>
<dbReference type="InterPro" id="IPR001539">
    <property type="entry name" value="Peptidase_U32"/>
</dbReference>
<dbReference type="AlphaFoldDB" id="A0A9D2Q3C1"/>
<gene>
    <name evidence="5" type="ORF">H9698_04755</name>
</gene>
<reference evidence="5" key="2">
    <citation type="submission" date="2021-04" db="EMBL/GenBank/DDBJ databases">
        <authorList>
            <person name="Gilroy R."/>
        </authorList>
    </citation>
    <scope>NUCLEOTIDE SEQUENCE</scope>
    <source>
        <strain evidence="5">5933</strain>
    </source>
</reference>
<organism evidence="5 6">
    <name type="scientific">Candidatus Ruthenibacterium merdavium</name>
    <dbReference type="NCBI Taxonomy" id="2838752"/>
    <lineage>
        <taxon>Bacteria</taxon>
        <taxon>Bacillati</taxon>
        <taxon>Bacillota</taxon>
        <taxon>Clostridia</taxon>
        <taxon>Eubacteriales</taxon>
        <taxon>Oscillospiraceae</taxon>
        <taxon>Ruthenibacterium</taxon>
    </lineage>
</organism>
<dbReference type="GO" id="GO:0006508">
    <property type="term" value="P:proteolysis"/>
    <property type="evidence" value="ECO:0007669"/>
    <property type="project" value="UniProtKB-KW"/>
</dbReference>
<dbReference type="PROSITE" id="PS01276">
    <property type="entry name" value="PEPTIDASE_U32"/>
    <property type="match status" value="1"/>
</dbReference>
<dbReference type="Gene3D" id="2.40.30.10">
    <property type="entry name" value="Translation factors"/>
    <property type="match status" value="1"/>
</dbReference>
<evidence type="ECO:0000256" key="2">
    <source>
        <dbReference type="ARBA" id="ARBA00022801"/>
    </source>
</evidence>
<dbReference type="SUPFAM" id="SSF51395">
    <property type="entry name" value="FMN-linked oxidoreductases"/>
    <property type="match status" value="1"/>
</dbReference>
<evidence type="ECO:0000313" key="5">
    <source>
        <dbReference type="EMBL" id="HJC72089.1"/>
    </source>
</evidence>
<reference evidence="5" key="1">
    <citation type="journal article" date="2021" name="PeerJ">
        <title>Extensive microbial diversity within the chicken gut microbiome revealed by metagenomics and culture.</title>
        <authorList>
            <person name="Gilroy R."/>
            <person name="Ravi A."/>
            <person name="Getino M."/>
            <person name="Pursley I."/>
            <person name="Horton D.L."/>
            <person name="Alikhan N.F."/>
            <person name="Baker D."/>
            <person name="Gharbi K."/>
            <person name="Hall N."/>
            <person name="Watson M."/>
            <person name="Adriaenssens E.M."/>
            <person name="Foster-Nyarko E."/>
            <person name="Jarju S."/>
            <person name="Secka A."/>
            <person name="Antonio M."/>
            <person name="Oren A."/>
            <person name="Chaudhuri R.R."/>
            <person name="La Ragione R."/>
            <person name="Hildebrand F."/>
            <person name="Pallen M.J."/>
        </authorList>
    </citation>
    <scope>NUCLEOTIDE SEQUENCE</scope>
    <source>
        <strain evidence="5">5933</strain>
    </source>
</reference>
<comment type="caution">
    <text evidence="5">The sequence shown here is derived from an EMBL/GenBank/DDBJ whole genome shotgun (WGS) entry which is preliminary data.</text>
</comment>
<name>A0A9D2Q3C1_9FIRM</name>
<dbReference type="PANTHER" id="PTHR30217:SF6">
    <property type="entry name" value="TRNA HYDROXYLATION PROTEIN P"/>
    <property type="match status" value="1"/>
</dbReference>
<dbReference type="InterPro" id="IPR032525">
    <property type="entry name" value="Peptidase_U32_C"/>
</dbReference>
<dbReference type="InterPro" id="IPR051454">
    <property type="entry name" value="RNA/ubiquinone_mod_enzymes"/>
</dbReference>
<sequence>MLKKPELLSPAGDLERLEYAVRYGADAVYLGASEFGMRAAPKNFTPDQIAKGAEFAHQHGAKVYLTMNTLPTNEEAARLPDFIRTVRDTGLDAFIVADLGVLSAVKKYAPDMEVHFSTQAGITNYLAANAAWDLGAKRVVLARELSLKDIAVIRDNTPPELELEAFVHGAMCMSVSGRCLISNYMNGRDANRGQCTQPCRWKYHLTEENRPDRAFEIGETQEGSYILNADDLCTAPFIHLICQAGVDSLKIEGRAKTFYYVASVTAAYRKALDAYLENPDEFLCPERVLDELTRTSHRRYSPGFYFGKEEARQNVAAGGYIREWELVGVVNEWKDGRAYCTQRGKFVTGEALEALLPNGDVVAFCPTVIYGEDDTPIDATPHPKMSFSVPCETPLPPYSILRKQSKADVSEKGSQE</sequence>
<evidence type="ECO:0000256" key="1">
    <source>
        <dbReference type="ARBA" id="ARBA00022670"/>
    </source>
</evidence>
<comment type="similarity">
    <text evidence="3">Belongs to the peptidase U32 family.</text>
</comment>
<accession>A0A9D2Q3C1</accession>
<dbReference type="Proteomes" id="UP000823918">
    <property type="component" value="Unassembled WGS sequence"/>
</dbReference>
<protein>
    <submittedName>
        <fullName evidence="5">U32 family peptidase</fullName>
    </submittedName>
</protein>
<evidence type="ECO:0000259" key="4">
    <source>
        <dbReference type="Pfam" id="PF16325"/>
    </source>
</evidence>
<dbReference type="Pfam" id="PF01136">
    <property type="entry name" value="Peptidase_U32"/>
    <property type="match status" value="1"/>
</dbReference>